<keyword evidence="4" id="KW-0786">Thiamine pyrophosphate</keyword>
<evidence type="ECO:0000256" key="2">
    <source>
        <dbReference type="ARBA" id="ARBA00022946"/>
    </source>
</evidence>
<keyword evidence="7" id="KW-1185">Reference proteome</keyword>
<dbReference type="SUPFAM" id="SSF52518">
    <property type="entry name" value="Thiamin diphosphate-binding fold (THDP-binding)"/>
    <property type="match status" value="1"/>
</dbReference>
<reference evidence="6 7" key="1">
    <citation type="submission" date="2019-01" db="EMBL/GenBank/DDBJ databases">
        <authorList>
            <person name="Sayadi A."/>
        </authorList>
    </citation>
    <scope>NUCLEOTIDE SEQUENCE [LARGE SCALE GENOMIC DNA]</scope>
</reference>
<dbReference type="Proteomes" id="UP000410492">
    <property type="component" value="Unassembled WGS sequence"/>
</dbReference>
<dbReference type="InterPro" id="IPR001017">
    <property type="entry name" value="DH_E1"/>
</dbReference>
<gene>
    <name evidence="6" type="ORF">CALMAC_LOCUS7348</name>
</gene>
<accession>A0A653C9N2</accession>
<name>A0A653C9N2_CALMS</name>
<evidence type="ECO:0000256" key="1">
    <source>
        <dbReference type="ARBA" id="ARBA00001964"/>
    </source>
</evidence>
<evidence type="ECO:0000256" key="4">
    <source>
        <dbReference type="ARBA" id="ARBA00023052"/>
    </source>
</evidence>
<dbReference type="PANTHER" id="PTHR11516:SF60">
    <property type="entry name" value="PYRUVATE DEHYDROGENASE E1 COMPONENT SUBUNIT ALPHA"/>
    <property type="match status" value="1"/>
</dbReference>
<feature type="non-terminal residue" evidence="6">
    <location>
        <position position="222"/>
    </location>
</feature>
<keyword evidence="2" id="KW-0809">Transit peptide</keyword>
<dbReference type="Pfam" id="PF00676">
    <property type="entry name" value="E1_dh"/>
    <property type="match status" value="1"/>
</dbReference>
<dbReference type="GO" id="GO:0004739">
    <property type="term" value="F:pyruvate dehydrogenase (acetyl-transferring) activity"/>
    <property type="evidence" value="ECO:0007669"/>
    <property type="project" value="TreeGrafter"/>
</dbReference>
<dbReference type="OrthoDB" id="10256198at2759"/>
<evidence type="ECO:0000313" key="7">
    <source>
        <dbReference type="Proteomes" id="UP000410492"/>
    </source>
</evidence>
<dbReference type="CDD" id="cd02000">
    <property type="entry name" value="TPP_E1_PDC_ADC_BCADC"/>
    <property type="match status" value="1"/>
</dbReference>
<keyword evidence="3" id="KW-0560">Oxidoreductase</keyword>
<dbReference type="InterPro" id="IPR029061">
    <property type="entry name" value="THDP-binding"/>
</dbReference>
<proteinExistence type="predicted"/>
<dbReference type="AlphaFoldDB" id="A0A653C9N2"/>
<sequence>MFATRQLTKGLQLDRRLSTALPYDLHRLDTAPAVKVELVKEDAIALYKNMHLIRKMEDTVGVLYRGKKIRGFCHLYSGLSRGKGGSIHLYSRNFYGGQGIVGAQIPLGTGIALAHKYKGDGGINFAIMGDGASNQGQVFESYNVAKLLSLPIVFVVENNLYSMGTHNYRGSANTDYFTRGDTIPGIRMDGMDVLMVREAVKYAIEHINSGKGPILLEMMTYR</sequence>
<dbReference type="GO" id="GO:0006086">
    <property type="term" value="P:pyruvate decarboxylation to acetyl-CoA"/>
    <property type="evidence" value="ECO:0007669"/>
    <property type="project" value="TreeGrafter"/>
</dbReference>
<comment type="cofactor">
    <cofactor evidence="1">
        <name>thiamine diphosphate</name>
        <dbReference type="ChEBI" id="CHEBI:58937"/>
    </cofactor>
</comment>
<protein>
    <recommendedName>
        <fullName evidence="5">Dehydrogenase E1 component domain-containing protein</fullName>
    </recommendedName>
</protein>
<dbReference type="PANTHER" id="PTHR11516">
    <property type="entry name" value="PYRUVATE DEHYDROGENASE E1 COMPONENT, ALPHA SUBUNIT BACTERIAL AND ORGANELLAR"/>
    <property type="match status" value="1"/>
</dbReference>
<dbReference type="EMBL" id="CAACVG010007280">
    <property type="protein sequence ID" value="VEN44618.1"/>
    <property type="molecule type" value="Genomic_DNA"/>
</dbReference>
<evidence type="ECO:0000259" key="5">
    <source>
        <dbReference type="Pfam" id="PF00676"/>
    </source>
</evidence>
<feature type="domain" description="Dehydrogenase E1 component" evidence="5">
    <location>
        <begin position="81"/>
        <end position="222"/>
    </location>
</feature>
<dbReference type="Gene3D" id="3.40.50.970">
    <property type="match status" value="2"/>
</dbReference>
<evidence type="ECO:0000313" key="6">
    <source>
        <dbReference type="EMBL" id="VEN44618.1"/>
    </source>
</evidence>
<organism evidence="6 7">
    <name type="scientific">Callosobruchus maculatus</name>
    <name type="common">Southern cowpea weevil</name>
    <name type="synonym">Pulse bruchid</name>
    <dbReference type="NCBI Taxonomy" id="64391"/>
    <lineage>
        <taxon>Eukaryota</taxon>
        <taxon>Metazoa</taxon>
        <taxon>Ecdysozoa</taxon>
        <taxon>Arthropoda</taxon>
        <taxon>Hexapoda</taxon>
        <taxon>Insecta</taxon>
        <taxon>Pterygota</taxon>
        <taxon>Neoptera</taxon>
        <taxon>Endopterygota</taxon>
        <taxon>Coleoptera</taxon>
        <taxon>Polyphaga</taxon>
        <taxon>Cucujiformia</taxon>
        <taxon>Chrysomeloidea</taxon>
        <taxon>Chrysomelidae</taxon>
        <taxon>Bruchinae</taxon>
        <taxon>Bruchini</taxon>
        <taxon>Callosobruchus</taxon>
    </lineage>
</organism>
<evidence type="ECO:0000256" key="3">
    <source>
        <dbReference type="ARBA" id="ARBA00023002"/>
    </source>
</evidence>
<dbReference type="InterPro" id="IPR050642">
    <property type="entry name" value="PDH_E1_Alpha_Subunit"/>
</dbReference>